<feature type="compositionally biased region" description="Polar residues" evidence="1">
    <location>
        <begin position="122"/>
        <end position="135"/>
    </location>
</feature>
<evidence type="ECO:0000313" key="3">
    <source>
        <dbReference type="EMBL" id="KAK2599052.1"/>
    </source>
</evidence>
<gene>
    <name evidence="3" type="ORF">QQS21_005519</name>
</gene>
<dbReference type="AlphaFoldDB" id="A0AAJ0CPD2"/>
<name>A0AAJ0CPD2_9HYPO</name>
<sequence length="220" mass="22264">MKATLVLTALIGAGIVSAADCPAPGTTDSKGRYSCNPAHQYPNGQTCPAVDGCYYLTGPDGKLVDNRPPPMPTQTANCPAPGTTDSQGRYSCNPAHQYPNGQTCVATSGCYYLTGPDGKPVNNSPTGSAMPSPTATCPAPGSTDSQGRYSCNPAHQYPNGQTCQAIDGCYYLCMNGTPIKNNNGTSTATATGQPPVVTAGAATLQGAGMLALAAAFGAFL</sequence>
<accession>A0AAJ0CPD2</accession>
<evidence type="ECO:0000256" key="1">
    <source>
        <dbReference type="SAM" id="MobiDB-lite"/>
    </source>
</evidence>
<keyword evidence="4" id="KW-1185">Reference proteome</keyword>
<feature type="region of interest" description="Disordered" evidence="1">
    <location>
        <begin position="122"/>
        <end position="141"/>
    </location>
</feature>
<protein>
    <submittedName>
        <fullName evidence="3">Uncharacterized protein</fullName>
    </submittedName>
</protein>
<evidence type="ECO:0000256" key="2">
    <source>
        <dbReference type="SAM" id="SignalP"/>
    </source>
</evidence>
<feature type="chain" id="PRO_5042600569" evidence="2">
    <location>
        <begin position="19"/>
        <end position="220"/>
    </location>
</feature>
<keyword evidence="2" id="KW-0732">Signal</keyword>
<reference evidence="3" key="1">
    <citation type="submission" date="2023-06" db="EMBL/GenBank/DDBJ databases">
        <title>Conoideocrella luteorostrata (Hypocreales: Clavicipitaceae), a potential biocontrol fungus for elongate hemlock scale in United States Christmas tree production areas.</title>
        <authorList>
            <person name="Barrett H."/>
            <person name="Lovett B."/>
            <person name="Macias A.M."/>
            <person name="Stajich J.E."/>
            <person name="Kasson M.T."/>
        </authorList>
    </citation>
    <scope>NUCLEOTIDE SEQUENCE</scope>
    <source>
        <strain evidence="3">ARSEF 14590</strain>
    </source>
</reference>
<dbReference type="Proteomes" id="UP001251528">
    <property type="component" value="Unassembled WGS sequence"/>
</dbReference>
<feature type="signal peptide" evidence="2">
    <location>
        <begin position="1"/>
        <end position="18"/>
    </location>
</feature>
<evidence type="ECO:0000313" key="4">
    <source>
        <dbReference type="Proteomes" id="UP001251528"/>
    </source>
</evidence>
<proteinExistence type="predicted"/>
<organism evidence="3 4">
    <name type="scientific">Conoideocrella luteorostrata</name>
    <dbReference type="NCBI Taxonomy" id="1105319"/>
    <lineage>
        <taxon>Eukaryota</taxon>
        <taxon>Fungi</taxon>
        <taxon>Dikarya</taxon>
        <taxon>Ascomycota</taxon>
        <taxon>Pezizomycotina</taxon>
        <taxon>Sordariomycetes</taxon>
        <taxon>Hypocreomycetidae</taxon>
        <taxon>Hypocreales</taxon>
        <taxon>Clavicipitaceae</taxon>
        <taxon>Conoideocrella</taxon>
    </lineage>
</organism>
<comment type="caution">
    <text evidence="3">The sequence shown here is derived from an EMBL/GenBank/DDBJ whole genome shotgun (WGS) entry which is preliminary data.</text>
</comment>
<dbReference type="EMBL" id="JASWJB010000092">
    <property type="protein sequence ID" value="KAK2599052.1"/>
    <property type="molecule type" value="Genomic_DNA"/>
</dbReference>